<comment type="caution">
    <text evidence="2">The sequence shown here is derived from an EMBL/GenBank/DDBJ whole genome shotgun (WGS) entry which is preliminary data.</text>
</comment>
<keyword evidence="1" id="KW-1133">Transmembrane helix</keyword>
<organism evidence="2 3">
    <name type="scientific">Mesorhabditis spiculigera</name>
    <dbReference type="NCBI Taxonomy" id="96644"/>
    <lineage>
        <taxon>Eukaryota</taxon>
        <taxon>Metazoa</taxon>
        <taxon>Ecdysozoa</taxon>
        <taxon>Nematoda</taxon>
        <taxon>Chromadorea</taxon>
        <taxon>Rhabditida</taxon>
        <taxon>Rhabditina</taxon>
        <taxon>Rhabditomorpha</taxon>
        <taxon>Rhabditoidea</taxon>
        <taxon>Rhabditidae</taxon>
        <taxon>Mesorhabditinae</taxon>
        <taxon>Mesorhabditis</taxon>
    </lineage>
</organism>
<feature type="transmembrane region" description="Helical" evidence="1">
    <location>
        <begin position="32"/>
        <end position="51"/>
    </location>
</feature>
<keyword evidence="1" id="KW-0812">Transmembrane</keyword>
<sequence>MVQLWQVERPELAFDYQNPKYRVFCNMVHSKPACFLVLLICLKMAAVYLISLVNGNYWSLALLFIVVQLTLIVRYIWAAIDVNTEIGFGQRIRTELLEQHEDGDDYQHRRSVAIMRALLDTWFLICYLVSFYIVYKCRNYFMHLNGAKVAKQGTVEYHTPPNGSVA</sequence>
<dbReference type="AlphaFoldDB" id="A0AA36FRD0"/>
<keyword evidence="1" id="KW-0472">Membrane</keyword>
<evidence type="ECO:0000313" key="2">
    <source>
        <dbReference type="EMBL" id="CAJ0564275.1"/>
    </source>
</evidence>
<dbReference type="EMBL" id="CATQJA010000847">
    <property type="protein sequence ID" value="CAJ0564275.1"/>
    <property type="molecule type" value="Genomic_DNA"/>
</dbReference>
<evidence type="ECO:0000313" key="3">
    <source>
        <dbReference type="Proteomes" id="UP001177023"/>
    </source>
</evidence>
<feature type="transmembrane region" description="Helical" evidence="1">
    <location>
        <begin position="117"/>
        <end position="135"/>
    </location>
</feature>
<feature type="non-terminal residue" evidence="2">
    <location>
        <position position="166"/>
    </location>
</feature>
<gene>
    <name evidence="2" type="ORF">MSPICULIGERA_LOCUS2958</name>
</gene>
<reference evidence="2" key="1">
    <citation type="submission" date="2023-06" db="EMBL/GenBank/DDBJ databases">
        <authorList>
            <person name="Delattre M."/>
        </authorList>
    </citation>
    <scope>NUCLEOTIDE SEQUENCE</scope>
    <source>
        <strain evidence="2">AF72</strain>
    </source>
</reference>
<protein>
    <submittedName>
        <fullName evidence="2">Uncharacterized protein</fullName>
    </submittedName>
</protein>
<feature type="transmembrane region" description="Helical" evidence="1">
    <location>
        <begin position="57"/>
        <end position="77"/>
    </location>
</feature>
<evidence type="ECO:0000256" key="1">
    <source>
        <dbReference type="SAM" id="Phobius"/>
    </source>
</evidence>
<accession>A0AA36FRD0</accession>
<keyword evidence="3" id="KW-1185">Reference proteome</keyword>
<dbReference type="Proteomes" id="UP001177023">
    <property type="component" value="Unassembled WGS sequence"/>
</dbReference>
<proteinExistence type="predicted"/>
<name>A0AA36FRD0_9BILA</name>